<organism evidence="1 2">
    <name type="scientific">Gordonia rubripertincta</name>
    <name type="common">Rhodococcus corallinus</name>
    <dbReference type="NCBI Taxonomy" id="36822"/>
    <lineage>
        <taxon>Bacteria</taxon>
        <taxon>Bacillati</taxon>
        <taxon>Actinomycetota</taxon>
        <taxon>Actinomycetes</taxon>
        <taxon>Mycobacteriales</taxon>
        <taxon>Gordoniaceae</taxon>
        <taxon>Gordonia</taxon>
    </lineage>
</organism>
<gene>
    <name evidence="1" type="ORF">O4213_23710</name>
</gene>
<evidence type="ECO:0000313" key="1">
    <source>
        <dbReference type="EMBL" id="MCZ4553016.1"/>
    </source>
</evidence>
<comment type="caution">
    <text evidence="1">The sequence shown here is derived from an EMBL/GenBank/DDBJ whole genome shotgun (WGS) entry which is preliminary data.</text>
</comment>
<name>A0ABT4N3X7_GORRU</name>
<accession>A0ABT4N3X7</accession>
<keyword evidence="2" id="KW-1185">Reference proteome</keyword>
<dbReference type="Proteomes" id="UP001067235">
    <property type="component" value="Unassembled WGS sequence"/>
</dbReference>
<evidence type="ECO:0008006" key="3">
    <source>
        <dbReference type="Google" id="ProtNLM"/>
    </source>
</evidence>
<dbReference type="EMBL" id="JAPWIE010000008">
    <property type="protein sequence ID" value="MCZ4553016.1"/>
    <property type="molecule type" value="Genomic_DNA"/>
</dbReference>
<dbReference type="RefSeq" id="WP_301573637.1">
    <property type="nucleotide sequence ID" value="NZ_JAPWIE010000008.1"/>
</dbReference>
<protein>
    <recommendedName>
        <fullName evidence="3">Glycosyl transferase family 28 C-terminal domain-containing protein</fullName>
    </recommendedName>
</protein>
<reference evidence="1" key="1">
    <citation type="submission" date="2022-12" db="EMBL/GenBank/DDBJ databases">
        <authorList>
            <person name="Krivoruchko A.V."/>
            <person name="Elkin A."/>
        </authorList>
    </citation>
    <scope>NUCLEOTIDE SEQUENCE</scope>
    <source>
        <strain evidence="1">IEGM 1388</strain>
    </source>
</reference>
<dbReference type="SUPFAM" id="SSF53756">
    <property type="entry name" value="UDP-Glycosyltransferase/glycogen phosphorylase"/>
    <property type="match status" value="1"/>
</dbReference>
<sequence>MIGYYIHHQGSGHRMRAEAITDRLRVPVVALSSADITSTVFADRITLTRDDLADTPSNVDANGALHWAPRLDDGLRTRMVEIAEFVSVHRPDAMVVDVSVEVTAFVRLLGVPVVVTAMPGERTDPPHLLAYRLADAIIAPWPKELYQPQWLTPHLHKTTFTGGISRFDGRPVRIDPDCESDVLVLTGTGGATTSQAAVSQLADDHPELTIRGLGPAFGTWSDDPWRELCSARFVVTNAGQGSVADVAVAQKPAVILPQERPFDEQLRTGRNLARAGLAYVAPSWPTAGEWDTILASIPDAAPPWSQWRTAGAAGRAAAAIEAVLG</sequence>
<proteinExistence type="predicted"/>
<dbReference type="Gene3D" id="3.40.50.2000">
    <property type="entry name" value="Glycogen Phosphorylase B"/>
    <property type="match status" value="1"/>
</dbReference>
<evidence type="ECO:0000313" key="2">
    <source>
        <dbReference type="Proteomes" id="UP001067235"/>
    </source>
</evidence>